<dbReference type="CDD" id="cd07184">
    <property type="entry name" value="E_set_Isoamylase_like_N"/>
    <property type="match status" value="1"/>
</dbReference>
<dbReference type="InterPro" id="IPR013783">
    <property type="entry name" value="Ig-like_fold"/>
</dbReference>
<dbReference type="InterPro" id="IPR014756">
    <property type="entry name" value="Ig_E-set"/>
</dbReference>
<dbReference type="OrthoDB" id="9811945at2"/>
<dbReference type="GO" id="GO:0004553">
    <property type="term" value="F:hydrolase activity, hydrolyzing O-glycosyl compounds"/>
    <property type="evidence" value="ECO:0007669"/>
    <property type="project" value="InterPro"/>
</dbReference>
<dbReference type="Gene3D" id="2.60.40.10">
    <property type="entry name" value="Immunoglobulins"/>
    <property type="match status" value="1"/>
</dbReference>
<proteinExistence type="predicted"/>
<dbReference type="InterPro" id="IPR004193">
    <property type="entry name" value="Glyco_hydro_13_N"/>
</dbReference>
<evidence type="ECO:0000259" key="1">
    <source>
        <dbReference type="Pfam" id="PF02922"/>
    </source>
</evidence>
<dbReference type="Pfam" id="PF02922">
    <property type="entry name" value="CBM_48"/>
    <property type="match status" value="1"/>
</dbReference>
<accession>A0A5B8Y5Y5</accession>
<sequence length="101" mass="11688">MIKKQRLKSRPVCKVTFEIPAGEVEADEVELMGDFTDWDPVPFKQLKSGKWKVQQDVEQGGRYEFRYRIKRDGEVIYDNDPDADGFVPNEFGTENGVLECK</sequence>
<organism evidence="2 3">
    <name type="scientific">Persicimonas caeni</name>
    <dbReference type="NCBI Taxonomy" id="2292766"/>
    <lineage>
        <taxon>Bacteria</taxon>
        <taxon>Deltaproteobacteria</taxon>
        <taxon>Bradymonadales</taxon>
        <taxon>Bradymonadaceae</taxon>
        <taxon>Persicimonas</taxon>
    </lineage>
</organism>
<feature type="domain" description="Glycoside hydrolase family 13 N-terminal" evidence="1">
    <location>
        <begin position="25"/>
        <end position="81"/>
    </location>
</feature>
<gene>
    <name evidence="2" type="ORF">FIV42_05620</name>
</gene>
<dbReference type="EMBL" id="CP041186">
    <property type="protein sequence ID" value="QDG50225.1"/>
    <property type="molecule type" value="Genomic_DNA"/>
</dbReference>
<accession>A0A4Y6PR13</accession>
<name>A0A4Y6PR13_PERCE</name>
<dbReference type="GO" id="GO:0005975">
    <property type="term" value="P:carbohydrate metabolic process"/>
    <property type="evidence" value="ECO:0007669"/>
    <property type="project" value="InterPro"/>
</dbReference>
<reference evidence="2 3" key="1">
    <citation type="submission" date="2019-06" db="EMBL/GenBank/DDBJ databases">
        <title>Persicimonas caeni gen. nov., sp. nov., a predatory bacterium isolated from solar saltern.</title>
        <authorList>
            <person name="Wang S."/>
        </authorList>
    </citation>
    <scope>NUCLEOTIDE SEQUENCE [LARGE SCALE GENOMIC DNA]</scope>
    <source>
        <strain evidence="2 3">YN101</strain>
    </source>
</reference>
<evidence type="ECO:0000313" key="2">
    <source>
        <dbReference type="EMBL" id="QDG50225.1"/>
    </source>
</evidence>
<dbReference type="SUPFAM" id="SSF81296">
    <property type="entry name" value="E set domains"/>
    <property type="match status" value="1"/>
</dbReference>
<dbReference type="Proteomes" id="UP000315995">
    <property type="component" value="Chromosome"/>
</dbReference>
<protein>
    <submittedName>
        <fullName evidence="2">Glycoside hydrolase</fullName>
    </submittedName>
</protein>
<dbReference type="RefSeq" id="WP_141196721.1">
    <property type="nucleotide sequence ID" value="NZ_CP041186.1"/>
</dbReference>
<dbReference type="AlphaFoldDB" id="A0A4Y6PR13"/>
<evidence type="ECO:0000313" key="3">
    <source>
        <dbReference type="Proteomes" id="UP000315995"/>
    </source>
</evidence>
<keyword evidence="3" id="KW-1185">Reference proteome</keyword>
<keyword evidence="2" id="KW-0378">Hydrolase</keyword>